<feature type="compositionally biased region" description="Basic and acidic residues" evidence="5">
    <location>
        <begin position="1357"/>
        <end position="1374"/>
    </location>
</feature>
<dbReference type="Gramene" id="EFJ12580">
    <property type="protein sequence ID" value="EFJ12580"/>
    <property type="gene ID" value="SELMODRAFT_425264"/>
</dbReference>
<dbReference type="Pfam" id="PF22528">
    <property type="entry name" value="PRMT_C"/>
    <property type="match status" value="1"/>
</dbReference>
<gene>
    <name evidence="7" type="ORF">SELMODRAFT_425264</name>
</gene>
<dbReference type="Gene3D" id="3.40.50.150">
    <property type="entry name" value="Vaccinia Virus protein VP39"/>
    <property type="match status" value="2"/>
</dbReference>
<name>D8SSJ0_SELML</name>
<evidence type="ECO:0000313" key="8">
    <source>
        <dbReference type="Proteomes" id="UP000001514"/>
    </source>
</evidence>
<evidence type="ECO:0000259" key="6">
    <source>
        <dbReference type="Pfam" id="PF22528"/>
    </source>
</evidence>
<organism evidence="8">
    <name type="scientific">Selaginella moellendorffii</name>
    <name type="common">Spikemoss</name>
    <dbReference type="NCBI Taxonomy" id="88036"/>
    <lineage>
        <taxon>Eukaryota</taxon>
        <taxon>Viridiplantae</taxon>
        <taxon>Streptophyta</taxon>
        <taxon>Embryophyta</taxon>
        <taxon>Tracheophyta</taxon>
        <taxon>Lycopodiopsida</taxon>
        <taxon>Selaginellales</taxon>
        <taxon>Selaginellaceae</taxon>
        <taxon>Selaginella</taxon>
    </lineage>
</organism>
<feature type="region of interest" description="Disordered" evidence="5">
    <location>
        <begin position="890"/>
        <end position="917"/>
    </location>
</feature>
<dbReference type="GO" id="GO:0016274">
    <property type="term" value="F:protein-arginine N-methyltransferase activity"/>
    <property type="evidence" value="ECO:0000318"/>
    <property type="project" value="GO_Central"/>
</dbReference>
<dbReference type="InterPro" id="IPR029063">
    <property type="entry name" value="SAM-dependent_MTases_sf"/>
</dbReference>
<dbReference type="GO" id="GO:0006338">
    <property type="term" value="P:chromatin remodeling"/>
    <property type="evidence" value="ECO:0000318"/>
    <property type="project" value="GO_Central"/>
</dbReference>
<dbReference type="HOGENOM" id="CLU_256091_0_0_1"/>
<dbReference type="PROSITE" id="PS51678">
    <property type="entry name" value="SAM_MT_PRMT"/>
    <property type="match status" value="1"/>
</dbReference>
<dbReference type="SUPFAM" id="SSF53335">
    <property type="entry name" value="S-adenosyl-L-methionine-dependent methyltransferases"/>
    <property type="match status" value="2"/>
</dbReference>
<evidence type="ECO:0000256" key="4">
    <source>
        <dbReference type="PROSITE-ProRule" id="PRU01015"/>
    </source>
</evidence>
<proteinExistence type="predicted"/>
<keyword evidence="1 4" id="KW-0489">Methyltransferase</keyword>
<dbReference type="InParanoid" id="D8SSJ0"/>
<feature type="region of interest" description="Disordered" evidence="5">
    <location>
        <begin position="1266"/>
        <end position="1374"/>
    </location>
</feature>
<feature type="compositionally biased region" description="Polar residues" evidence="5">
    <location>
        <begin position="1323"/>
        <end position="1347"/>
    </location>
</feature>
<dbReference type="Gene3D" id="2.70.160.11">
    <property type="entry name" value="Hnrnp arginine n-methyltransferase1"/>
    <property type="match status" value="2"/>
</dbReference>
<feature type="region of interest" description="Disordered" evidence="5">
    <location>
        <begin position="799"/>
        <end position="824"/>
    </location>
</feature>
<evidence type="ECO:0000256" key="2">
    <source>
        <dbReference type="ARBA" id="ARBA00022679"/>
    </source>
</evidence>
<dbReference type="eggNOG" id="KOG1501">
    <property type="taxonomic scope" value="Eukaryota"/>
</dbReference>
<keyword evidence="2 4" id="KW-0808">Transferase</keyword>
<keyword evidence="8" id="KW-1185">Reference proteome</keyword>
<feature type="region of interest" description="Disordered" evidence="5">
    <location>
        <begin position="1146"/>
        <end position="1187"/>
    </location>
</feature>
<protein>
    <recommendedName>
        <fullName evidence="6">Protein arginine N-methyltransferase domain-containing protein</fullName>
    </recommendedName>
</protein>
<feature type="region of interest" description="Disordered" evidence="5">
    <location>
        <begin position="982"/>
        <end position="1012"/>
    </location>
</feature>
<dbReference type="PANTHER" id="PTHR11006:SF4">
    <property type="entry name" value="PROTEIN ARGININE N-METHYLTRANSFERASE 7"/>
    <property type="match status" value="1"/>
</dbReference>
<keyword evidence="3 4" id="KW-0949">S-adenosyl-L-methionine</keyword>
<accession>D8SSJ0</accession>
<dbReference type="STRING" id="88036.D8SSJ0"/>
<feature type="compositionally biased region" description="Basic and acidic residues" evidence="5">
    <location>
        <begin position="1160"/>
        <end position="1176"/>
    </location>
</feature>
<feature type="compositionally biased region" description="Low complexity" evidence="5">
    <location>
        <begin position="985"/>
        <end position="1003"/>
    </location>
</feature>
<dbReference type="EMBL" id="GL377638">
    <property type="protein sequence ID" value="EFJ12580.1"/>
    <property type="molecule type" value="Genomic_DNA"/>
</dbReference>
<dbReference type="KEGG" id="smo:SELMODRAFT_425264"/>
<evidence type="ECO:0000256" key="1">
    <source>
        <dbReference type="ARBA" id="ARBA00022603"/>
    </source>
</evidence>
<dbReference type="GO" id="GO:0032259">
    <property type="term" value="P:methylation"/>
    <property type="evidence" value="ECO:0007669"/>
    <property type="project" value="UniProtKB-KW"/>
</dbReference>
<dbReference type="InterPro" id="IPR055135">
    <property type="entry name" value="PRMT_dom"/>
</dbReference>
<dbReference type="GO" id="GO:0006355">
    <property type="term" value="P:regulation of DNA-templated transcription"/>
    <property type="evidence" value="ECO:0000318"/>
    <property type="project" value="GO_Central"/>
</dbReference>
<evidence type="ECO:0000313" key="7">
    <source>
        <dbReference type="EMBL" id="EFJ12580.1"/>
    </source>
</evidence>
<reference evidence="7 8" key="1">
    <citation type="journal article" date="2011" name="Science">
        <title>The Selaginella genome identifies genetic changes associated with the evolution of vascular plants.</title>
        <authorList>
            <person name="Banks J.A."/>
            <person name="Nishiyama T."/>
            <person name="Hasebe M."/>
            <person name="Bowman J.L."/>
            <person name="Gribskov M."/>
            <person name="dePamphilis C."/>
            <person name="Albert V.A."/>
            <person name="Aono N."/>
            <person name="Aoyama T."/>
            <person name="Ambrose B.A."/>
            <person name="Ashton N.W."/>
            <person name="Axtell M.J."/>
            <person name="Barker E."/>
            <person name="Barker M.S."/>
            <person name="Bennetzen J.L."/>
            <person name="Bonawitz N.D."/>
            <person name="Chapple C."/>
            <person name="Cheng C."/>
            <person name="Correa L.G."/>
            <person name="Dacre M."/>
            <person name="DeBarry J."/>
            <person name="Dreyer I."/>
            <person name="Elias M."/>
            <person name="Engstrom E.M."/>
            <person name="Estelle M."/>
            <person name="Feng L."/>
            <person name="Finet C."/>
            <person name="Floyd S.K."/>
            <person name="Frommer W.B."/>
            <person name="Fujita T."/>
            <person name="Gramzow L."/>
            <person name="Gutensohn M."/>
            <person name="Harholt J."/>
            <person name="Hattori M."/>
            <person name="Heyl A."/>
            <person name="Hirai T."/>
            <person name="Hiwatashi Y."/>
            <person name="Ishikawa M."/>
            <person name="Iwata M."/>
            <person name="Karol K.G."/>
            <person name="Koehler B."/>
            <person name="Kolukisaoglu U."/>
            <person name="Kubo M."/>
            <person name="Kurata T."/>
            <person name="Lalonde S."/>
            <person name="Li K."/>
            <person name="Li Y."/>
            <person name="Litt A."/>
            <person name="Lyons E."/>
            <person name="Manning G."/>
            <person name="Maruyama T."/>
            <person name="Michael T.P."/>
            <person name="Mikami K."/>
            <person name="Miyazaki S."/>
            <person name="Morinaga S."/>
            <person name="Murata T."/>
            <person name="Mueller-Roeber B."/>
            <person name="Nelson D.R."/>
            <person name="Obara M."/>
            <person name="Oguri Y."/>
            <person name="Olmstead R.G."/>
            <person name="Onodera N."/>
            <person name="Petersen B.L."/>
            <person name="Pils B."/>
            <person name="Prigge M."/>
            <person name="Rensing S.A."/>
            <person name="Riano-Pachon D.M."/>
            <person name="Roberts A.W."/>
            <person name="Sato Y."/>
            <person name="Scheller H.V."/>
            <person name="Schulz B."/>
            <person name="Schulz C."/>
            <person name="Shakirov E.V."/>
            <person name="Shibagaki N."/>
            <person name="Shinohara N."/>
            <person name="Shippen D.E."/>
            <person name="Soerensen I."/>
            <person name="Sotooka R."/>
            <person name="Sugimoto N."/>
            <person name="Sugita M."/>
            <person name="Sumikawa N."/>
            <person name="Tanurdzic M."/>
            <person name="Theissen G."/>
            <person name="Ulvskov P."/>
            <person name="Wakazuki S."/>
            <person name="Weng J.K."/>
            <person name="Willats W.W."/>
            <person name="Wipf D."/>
            <person name="Wolf P.G."/>
            <person name="Yang L."/>
            <person name="Zimmer A.D."/>
            <person name="Zhu Q."/>
            <person name="Mitros T."/>
            <person name="Hellsten U."/>
            <person name="Loque D."/>
            <person name="Otillar R."/>
            <person name="Salamov A."/>
            <person name="Schmutz J."/>
            <person name="Shapiro H."/>
            <person name="Lindquist E."/>
            <person name="Lucas S."/>
            <person name="Rokhsar D."/>
            <person name="Grigoriev I.V."/>
        </authorList>
    </citation>
    <scope>NUCLEOTIDE SEQUENCE [LARGE SCALE GENOMIC DNA]</scope>
</reference>
<feature type="compositionally biased region" description="Basic residues" evidence="5">
    <location>
        <begin position="1312"/>
        <end position="1322"/>
    </location>
</feature>
<feature type="compositionally biased region" description="Acidic residues" evidence="5">
    <location>
        <begin position="1284"/>
        <end position="1298"/>
    </location>
</feature>
<dbReference type="PANTHER" id="PTHR11006">
    <property type="entry name" value="PROTEIN ARGININE N-METHYLTRANSFERASE"/>
    <property type="match status" value="1"/>
</dbReference>
<dbReference type="InterPro" id="IPR025799">
    <property type="entry name" value="Arg_MeTrfase"/>
</dbReference>
<feature type="domain" description="Protein arginine N-methyltransferase" evidence="6">
    <location>
        <begin position="129"/>
        <end position="285"/>
    </location>
</feature>
<dbReference type="GO" id="GO:0042054">
    <property type="term" value="F:histone methyltransferase activity"/>
    <property type="evidence" value="ECO:0000318"/>
    <property type="project" value="GO_Central"/>
</dbReference>
<evidence type="ECO:0000256" key="3">
    <source>
        <dbReference type="ARBA" id="ARBA00022691"/>
    </source>
</evidence>
<evidence type="ECO:0000256" key="5">
    <source>
        <dbReference type="SAM" id="MobiDB-lite"/>
    </source>
</evidence>
<sequence length="1374" mass="151020">MAMSWTLGEAREILLSFPELVLDSAGTGLLSLMAWRAMEEQCQVTACESFLPMYKLARKVCRDNGTMGAIKLLHMGSDEIKVGVDISSKADALVCEILDSELLGEGIIPSLRNAHEHLLRPNAATVPYRATVYAQLVESDFLWRLHDLQGVEDQLQDGLAFAPNDFYSYFKHRQHAFHVDEIPGMKLLSEPFEAFVLDFYRAPDVRGEFNQAVHVNFSGTAHAIVSWWVLQLDKDGLVCYSTAPRWIRGASEWCDHWKQCVWFLPGQGVSVEEQSELRVVVSHDEASVRYDINGVRCNSSASGFELSLQRCRMLGDGSRRSIIQSAIQKALGERELGNCLIRDDGLMSAVCALSTAHGSCHVAGLFPGCRRDGLKYLESVASKLSIIHKDGKHLTGDDFKGHKVDVLLGEPYYATYEHALPWKQLRFWYERTTLSPLLSENPIIVPCFGILYGMACHLPDLWQSRCRLEEVDGFDHRSLTKPFSLLEFNMRQEESKWICKGYSILSSLVSVVKTGLCHGVVLWMDWVMDPENKDLVLSNPTHLKLGTSKAFDCKSDTPCSAEISSGVAIVETAALFHVLAAAACIPARLQGGALKSYRLGTNGHSGQANEGANPHGVFSRQAGAVCGWILQVDATGFPEAATTVIFGDLGIADLHNRIKLTLPSCHELYRRGLSFLNIMNKAVTLICALLLQPRDGVTVNDVVVTASRLQIDTTFLQTTAVAAIGIGEDNEANRRRTSTGRLPLPAILLYCRSDGLLKSSIGALEMFKTCVLDTMDILMQDCGIEVVDVSGLGDGQVLEQAGSKSQARDEMPTESGGEDEATSPHPLAWALAGVQELREGLGSVTSQEGLRGFIPNTFAVEGIHRVGCLTEVQERHTRVRAGVTTRAAARAAAAKPGRGTGELKSAPPRTSKNRGEQDDALLSCRLNMEASLEGEFTIPHSEAQPGQEISREPDRSAVVLGQNKEPLLRTLKFAHRCLSDLTNKPRASLPSSPARSSSVRPRSSPQPPVTRRCMDLSQGGDSTDCLHLFLPKPASGGIVFWNSEQFTEQVCRESAQRIQHEVSQLTHQLDEGEDVGNISLWDARRAALAILTENLKTRKDCAAGTLPAYGNASSSCPAGGNPLSHPETPTDVAGLIPDLVHARVQEETHQVDPAHLQQVRKSDPDSPTTPHEEQKESLPSPLPRLDKAGRLVWDPHHFEERIQSSPLPVRKELQSTLMCTIRELDLSPLGEDLVLGPALREAQGIITKAVATQQADLFDAWAQEQGGKVATTPTPTVEVGLGEPETEPETECSLEEQSDGTLQFQDRDAFNKRKTKREKKKPGQTQLKPSLRRSTPCQTREQSLGRTSTRRLTPRSEWQKPSRERGRLGAAERW</sequence>
<dbReference type="Proteomes" id="UP000001514">
    <property type="component" value="Unassembled WGS sequence"/>
</dbReference>